<dbReference type="RefSeq" id="WP_390226996.1">
    <property type="nucleotide sequence ID" value="NZ_JBHSCN010000002.1"/>
</dbReference>
<keyword evidence="2" id="KW-1185">Reference proteome</keyword>
<organism evidence="1 2">
    <name type="scientific">Gryllotalpicola reticulitermitis</name>
    <dbReference type="NCBI Taxonomy" id="1184153"/>
    <lineage>
        <taxon>Bacteria</taxon>
        <taxon>Bacillati</taxon>
        <taxon>Actinomycetota</taxon>
        <taxon>Actinomycetes</taxon>
        <taxon>Micrococcales</taxon>
        <taxon>Microbacteriaceae</taxon>
        <taxon>Gryllotalpicola</taxon>
    </lineage>
</organism>
<dbReference type="EMBL" id="JBHSCN010000002">
    <property type="protein sequence ID" value="MFC4242190.1"/>
    <property type="molecule type" value="Genomic_DNA"/>
</dbReference>
<protein>
    <recommendedName>
        <fullName evidence="3">YCII-related domain-containing protein</fullName>
    </recommendedName>
</protein>
<dbReference type="InterPro" id="IPR011008">
    <property type="entry name" value="Dimeric_a/b-barrel"/>
</dbReference>
<gene>
    <name evidence="1" type="ORF">ACFOYW_02300</name>
</gene>
<dbReference type="SUPFAM" id="SSF54909">
    <property type="entry name" value="Dimeric alpha+beta barrel"/>
    <property type="match status" value="1"/>
</dbReference>
<evidence type="ECO:0000313" key="1">
    <source>
        <dbReference type="EMBL" id="MFC4242190.1"/>
    </source>
</evidence>
<accession>A0ABV8Q1G2</accession>
<dbReference type="Proteomes" id="UP001595900">
    <property type="component" value="Unassembled WGS sequence"/>
</dbReference>
<evidence type="ECO:0008006" key="3">
    <source>
        <dbReference type="Google" id="ProtNLM"/>
    </source>
</evidence>
<name>A0ABV8Q1G2_9MICO</name>
<sequence length="103" mass="10901">MTQFLVIYRADPEATAAMPEPSPEEFQQMMAAWEGWAQTAGSAVVDFGNPTKPASEGADASIGGYSVLEAEDYGALQQILEGHPHAAMGGKLEVFEITPIAAM</sequence>
<reference evidence="2" key="1">
    <citation type="journal article" date="2019" name="Int. J. Syst. Evol. Microbiol.">
        <title>The Global Catalogue of Microorganisms (GCM) 10K type strain sequencing project: providing services to taxonomists for standard genome sequencing and annotation.</title>
        <authorList>
            <consortium name="The Broad Institute Genomics Platform"/>
            <consortium name="The Broad Institute Genome Sequencing Center for Infectious Disease"/>
            <person name="Wu L."/>
            <person name="Ma J."/>
        </authorList>
    </citation>
    <scope>NUCLEOTIDE SEQUENCE [LARGE SCALE GENOMIC DNA]</scope>
    <source>
        <strain evidence="2">CGMCC 1.10363</strain>
    </source>
</reference>
<proteinExistence type="predicted"/>
<evidence type="ECO:0000313" key="2">
    <source>
        <dbReference type="Proteomes" id="UP001595900"/>
    </source>
</evidence>
<comment type="caution">
    <text evidence="1">The sequence shown here is derived from an EMBL/GenBank/DDBJ whole genome shotgun (WGS) entry which is preliminary data.</text>
</comment>